<evidence type="ECO:0000313" key="4">
    <source>
        <dbReference type="RefSeq" id="XP_065654496.1"/>
    </source>
</evidence>
<keyword evidence="3" id="KW-1185">Reference proteome</keyword>
<feature type="compositionally biased region" description="Polar residues" evidence="1">
    <location>
        <begin position="228"/>
        <end position="237"/>
    </location>
</feature>
<reference evidence="4" key="1">
    <citation type="submission" date="2025-08" db="UniProtKB">
        <authorList>
            <consortium name="RefSeq"/>
        </authorList>
    </citation>
    <scope>IDENTIFICATION</scope>
</reference>
<organism evidence="3 4">
    <name type="scientific">Hydra vulgaris</name>
    <name type="common">Hydra</name>
    <name type="synonym">Hydra attenuata</name>
    <dbReference type="NCBI Taxonomy" id="6087"/>
    <lineage>
        <taxon>Eukaryota</taxon>
        <taxon>Metazoa</taxon>
        <taxon>Cnidaria</taxon>
        <taxon>Hydrozoa</taxon>
        <taxon>Hydroidolina</taxon>
        <taxon>Anthoathecata</taxon>
        <taxon>Aplanulata</taxon>
        <taxon>Hydridae</taxon>
        <taxon>Hydra</taxon>
    </lineage>
</organism>
<evidence type="ECO:0000259" key="2">
    <source>
        <dbReference type="Pfam" id="PF00078"/>
    </source>
</evidence>
<accession>A0ABM4BZ21</accession>
<dbReference type="GeneID" id="136081133"/>
<name>A0ABM4BZ21_HYDVU</name>
<sequence length="244" mass="28183">MDRSSKPSFYLIPFSFENSIFSDKLKSAKIHPVIKNGDCSSVCNYRPISLLSVFLKIYEKIIFNRVYDYMTLNTLLYKNQFRFQIYCSTEHTIIELSNKISMPIDKREHVLGVFIDLSKAFDTVDHGILLSKLKHYGIKVLTYKWVKTHPLSIDQSVTYQRPKRVTAQQCLFILQEHSKIDKGDESDSTKEYDEADVVEDNLSDGNEINTFIYNSESWSNNDVEENSCGGSNDLTAKTQRDDVK</sequence>
<dbReference type="Pfam" id="PF00078">
    <property type="entry name" value="RVT_1"/>
    <property type="match status" value="1"/>
</dbReference>
<dbReference type="PANTHER" id="PTHR47510">
    <property type="entry name" value="REVERSE TRANSCRIPTASE DOMAIN-CONTAINING PROTEIN"/>
    <property type="match status" value="1"/>
</dbReference>
<evidence type="ECO:0000313" key="3">
    <source>
        <dbReference type="Proteomes" id="UP001652625"/>
    </source>
</evidence>
<feature type="region of interest" description="Disordered" evidence="1">
    <location>
        <begin position="219"/>
        <end position="244"/>
    </location>
</feature>
<protein>
    <submittedName>
        <fullName evidence="4">Uncharacterized protein LOC136081133</fullName>
    </submittedName>
</protein>
<evidence type="ECO:0000256" key="1">
    <source>
        <dbReference type="SAM" id="MobiDB-lite"/>
    </source>
</evidence>
<dbReference type="PANTHER" id="PTHR47510:SF3">
    <property type="entry name" value="ENDO_EXONUCLEASE_PHOSPHATASE DOMAIN-CONTAINING PROTEIN"/>
    <property type="match status" value="1"/>
</dbReference>
<feature type="domain" description="Reverse transcriptase" evidence="2">
    <location>
        <begin position="43"/>
        <end position="146"/>
    </location>
</feature>
<dbReference type="InterPro" id="IPR043502">
    <property type="entry name" value="DNA/RNA_pol_sf"/>
</dbReference>
<dbReference type="InterPro" id="IPR000477">
    <property type="entry name" value="RT_dom"/>
</dbReference>
<proteinExistence type="predicted"/>
<dbReference type="Proteomes" id="UP001652625">
    <property type="component" value="Chromosome 06"/>
</dbReference>
<gene>
    <name evidence="4" type="primary">LOC136081133</name>
</gene>
<dbReference type="SUPFAM" id="SSF56672">
    <property type="entry name" value="DNA/RNA polymerases"/>
    <property type="match status" value="1"/>
</dbReference>
<dbReference type="RefSeq" id="XP_065654496.1">
    <property type="nucleotide sequence ID" value="XM_065798424.1"/>
</dbReference>